<evidence type="ECO:0000313" key="2">
    <source>
        <dbReference type="EMBL" id="RGD75495.1"/>
    </source>
</evidence>
<reference evidence="2 3" key="1">
    <citation type="submission" date="2018-08" db="EMBL/GenBank/DDBJ databases">
        <title>A genome reference for cultivated species of the human gut microbiota.</title>
        <authorList>
            <person name="Zou Y."/>
            <person name="Xue W."/>
            <person name="Luo G."/>
        </authorList>
    </citation>
    <scope>NUCLEOTIDE SEQUENCE [LARGE SCALE GENOMIC DNA]</scope>
    <source>
        <strain evidence="2 3">AM25-6</strain>
    </source>
</reference>
<evidence type="ECO:0000259" key="1">
    <source>
        <dbReference type="Pfam" id="PF03417"/>
    </source>
</evidence>
<protein>
    <submittedName>
        <fullName evidence="2">Linear amide C-N hydrolase</fullName>
    </submittedName>
</protein>
<proteinExistence type="predicted"/>
<dbReference type="EMBL" id="QUSM01000002">
    <property type="protein sequence ID" value="RGD75495.1"/>
    <property type="molecule type" value="Genomic_DNA"/>
</dbReference>
<feature type="domain" description="Peptidase C45 hydrolase" evidence="1">
    <location>
        <begin position="113"/>
        <end position="335"/>
    </location>
</feature>
<organism evidence="2 3">
    <name type="scientific">Anaerofustis stercorihominis</name>
    <dbReference type="NCBI Taxonomy" id="214853"/>
    <lineage>
        <taxon>Bacteria</taxon>
        <taxon>Bacillati</taxon>
        <taxon>Bacillota</taxon>
        <taxon>Clostridia</taxon>
        <taxon>Eubacteriales</taxon>
        <taxon>Eubacteriaceae</taxon>
        <taxon>Anaerofustis</taxon>
    </lineage>
</organism>
<dbReference type="Proteomes" id="UP000261212">
    <property type="component" value="Unassembled WGS sequence"/>
</dbReference>
<dbReference type="Gene3D" id="1.10.10.2120">
    <property type="match status" value="1"/>
</dbReference>
<dbReference type="GO" id="GO:0016787">
    <property type="term" value="F:hydrolase activity"/>
    <property type="evidence" value="ECO:0007669"/>
    <property type="project" value="UniProtKB-KW"/>
</dbReference>
<keyword evidence="2" id="KW-0378">Hydrolase</keyword>
<dbReference type="PANTHER" id="PTHR34180">
    <property type="entry name" value="PEPTIDASE C45"/>
    <property type="match status" value="1"/>
</dbReference>
<dbReference type="AlphaFoldDB" id="A0A3E3E2L1"/>
<dbReference type="InterPro" id="IPR047801">
    <property type="entry name" value="Peptidase_C45"/>
</dbReference>
<dbReference type="Pfam" id="PF03417">
    <property type="entry name" value="AAT"/>
    <property type="match status" value="1"/>
</dbReference>
<evidence type="ECO:0000313" key="3">
    <source>
        <dbReference type="Proteomes" id="UP000261212"/>
    </source>
</evidence>
<dbReference type="InterPro" id="IPR047794">
    <property type="entry name" value="C45_proenzyme-like"/>
</dbReference>
<sequence length="349" mass="40472">MGRVLNNKRRDIMYHSRFKNSYYDAGFKYGSLLFDNGKSFNKAHILNLSEEKRDFTIKSIEMYKREYPEILEEIRGIADGQRMEFLDLACFILGMYNFTLENYCSCVVVKSGEDIIFGRNSDFLVELEHLYESCYYDLYNSYSFIGNTTAVTQIEDGVNEYGLAAGLTFVYPTVKKPGINAGLLIRYILEKCKTVKEGIDALKNLTISSNQTITLADKSGDMAVIECNCNEMEIIKPKGNENVVYTTNHFNTDKMKKYNPQKALNGEDLFSYKRYEVLKDVLSDKKEYDFEFIKNLLGGKYGFMCQYDRKLGADTVWSSIYLLNKNKVYRCEGNPLRKTYKSDKRLHFK</sequence>
<dbReference type="Gene3D" id="3.60.60.10">
    <property type="entry name" value="Penicillin V Acylase, Chain A"/>
    <property type="match status" value="1"/>
</dbReference>
<gene>
    <name evidence="2" type="ORF">DW687_03990</name>
</gene>
<dbReference type="PANTHER" id="PTHR34180:SF1">
    <property type="entry name" value="BETA-ALANYL-DOPAMINE_CARCININE HYDROLASE"/>
    <property type="match status" value="1"/>
</dbReference>
<dbReference type="NCBIfam" id="NF040521">
    <property type="entry name" value="C45_proenzyme"/>
    <property type="match status" value="1"/>
</dbReference>
<dbReference type="InterPro" id="IPR029055">
    <property type="entry name" value="Ntn_hydrolases_N"/>
</dbReference>
<dbReference type="InterPro" id="IPR005079">
    <property type="entry name" value="Peptidase_C45_hydrolase"/>
</dbReference>
<comment type="caution">
    <text evidence="2">The sequence shown here is derived from an EMBL/GenBank/DDBJ whole genome shotgun (WGS) entry which is preliminary data.</text>
</comment>
<accession>A0A3E3E2L1</accession>
<name>A0A3E3E2L1_9FIRM</name>
<dbReference type="SUPFAM" id="SSF56235">
    <property type="entry name" value="N-terminal nucleophile aminohydrolases (Ntn hydrolases)"/>
    <property type="match status" value="1"/>
</dbReference>